<protein>
    <submittedName>
        <fullName evidence="4">Dihydrodipicolinate synthase family protein</fullName>
    </submittedName>
</protein>
<comment type="similarity">
    <text evidence="1 3">Belongs to the DapA family.</text>
</comment>
<dbReference type="CDD" id="cd00408">
    <property type="entry name" value="DHDPS-like"/>
    <property type="match status" value="1"/>
</dbReference>
<dbReference type="PANTHER" id="PTHR12128">
    <property type="entry name" value="DIHYDRODIPICOLINATE SYNTHASE"/>
    <property type="match status" value="1"/>
</dbReference>
<accession>A0ABV7BTJ4</accession>
<reference evidence="5" key="1">
    <citation type="journal article" date="2019" name="Int. J. Syst. Evol. Microbiol.">
        <title>The Global Catalogue of Microorganisms (GCM) 10K type strain sequencing project: providing services to taxonomists for standard genome sequencing and annotation.</title>
        <authorList>
            <consortium name="The Broad Institute Genomics Platform"/>
            <consortium name="The Broad Institute Genome Sequencing Center for Infectious Disease"/>
            <person name="Wu L."/>
            <person name="Ma J."/>
        </authorList>
    </citation>
    <scope>NUCLEOTIDE SEQUENCE [LARGE SCALE GENOMIC DNA]</scope>
    <source>
        <strain evidence="5">CGMCC 1.16855</strain>
    </source>
</reference>
<keyword evidence="5" id="KW-1185">Reference proteome</keyword>
<keyword evidence="2 3" id="KW-0456">Lyase</keyword>
<proteinExistence type="inferred from homology"/>
<dbReference type="EMBL" id="JBHRSB010000003">
    <property type="protein sequence ID" value="MFC3000917.1"/>
    <property type="molecule type" value="Genomic_DNA"/>
</dbReference>
<sequence>MSPLPRLSGVHPILYAFYGPDGRLDRAALERQVDVCLAAGCHGIALLGLVTEVFRLSTQERLDLVGWAAARIGGRVPLMATVAEVSVHGQLDFIAEAQRRGADWVVLQPPPVKGVSEREILRFLGAVADRSPLPVGVQNNPLNMEVSVSNDALLALHRNHPNIRFMKAEGPAVSVGAFAREAAKTCDVFAGHGGIEWPTNLRSSCQGLIPAPELVDAQVEIWRLWSAGETERAEALHRAILPIVVFMSRALPLLIAYGKRLMARRMGWAELHPRQPETAVTPFGMEELDRFAQLLGPLPEAPGAPLSPALRRLAGID</sequence>
<dbReference type="SMART" id="SM01130">
    <property type="entry name" value="DHDPS"/>
    <property type="match status" value="1"/>
</dbReference>
<evidence type="ECO:0000256" key="3">
    <source>
        <dbReference type="PIRNR" id="PIRNR001365"/>
    </source>
</evidence>
<dbReference type="PIRSF" id="PIRSF001365">
    <property type="entry name" value="DHDPS"/>
    <property type="match status" value="1"/>
</dbReference>
<gene>
    <name evidence="4" type="ORF">ACFOD3_13515</name>
</gene>
<comment type="caution">
    <text evidence="4">The sequence shown here is derived from an EMBL/GenBank/DDBJ whole genome shotgun (WGS) entry which is preliminary data.</text>
</comment>
<dbReference type="RefSeq" id="WP_216836978.1">
    <property type="nucleotide sequence ID" value="NZ_JAFNJS010000003.1"/>
</dbReference>
<evidence type="ECO:0000313" key="5">
    <source>
        <dbReference type="Proteomes" id="UP001595420"/>
    </source>
</evidence>
<dbReference type="PANTHER" id="PTHR12128:SF66">
    <property type="entry name" value="4-HYDROXY-2-OXOGLUTARATE ALDOLASE, MITOCHONDRIAL"/>
    <property type="match status" value="1"/>
</dbReference>
<dbReference type="InterPro" id="IPR002220">
    <property type="entry name" value="DapA-like"/>
</dbReference>
<evidence type="ECO:0000256" key="2">
    <source>
        <dbReference type="ARBA" id="ARBA00023239"/>
    </source>
</evidence>
<name>A0ABV7BTJ4_9PROT</name>
<evidence type="ECO:0000256" key="1">
    <source>
        <dbReference type="ARBA" id="ARBA00007592"/>
    </source>
</evidence>
<organism evidence="4 5">
    <name type="scientific">Falsiroseomonas tokyonensis</name>
    <dbReference type="NCBI Taxonomy" id="430521"/>
    <lineage>
        <taxon>Bacteria</taxon>
        <taxon>Pseudomonadati</taxon>
        <taxon>Pseudomonadota</taxon>
        <taxon>Alphaproteobacteria</taxon>
        <taxon>Acetobacterales</taxon>
        <taxon>Roseomonadaceae</taxon>
        <taxon>Falsiroseomonas</taxon>
    </lineage>
</organism>
<evidence type="ECO:0000313" key="4">
    <source>
        <dbReference type="EMBL" id="MFC3000917.1"/>
    </source>
</evidence>
<dbReference type="Proteomes" id="UP001595420">
    <property type="component" value="Unassembled WGS sequence"/>
</dbReference>
<dbReference type="Pfam" id="PF00701">
    <property type="entry name" value="DHDPS"/>
    <property type="match status" value="1"/>
</dbReference>